<dbReference type="SUPFAM" id="SSF52540">
    <property type="entry name" value="P-loop containing nucleoside triphosphate hydrolases"/>
    <property type="match status" value="1"/>
</dbReference>
<dbReference type="PROSITE" id="PS50005">
    <property type="entry name" value="TPR"/>
    <property type="match status" value="2"/>
</dbReference>
<dbReference type="PANTHER" id="PTHR45783">
    <property type="entry name" value="KINESIN LIGHT CHAIN"/>
    <property type="match status" value="1"/>
</dbReference>
<evidence type="ECO:0000256" key="10">
    <source>
        <dbReference type="PROSITE-ProRule" id="PRU00339"/>
    </source>
</evidence>
<evidence type="ECO:0000313" key="15">
    <source>
        <dbReference type="Proteomes" id="UP000635565"/>
    </source>
</evidence>
<evidence type="ECO:0000256" key="1">
    <source>
        <dbReference type="ARBA" id="ARBA00004245"/>
    </source>
</evidence>
<feature type="repeat" description="TPR" evidence="10">
    <location>
        <begin position="590"/>
        <end position="623"/>
    </location>
</feature>
<evidence type="ECO:0000256" key="7">
    <source>
        <dbReference type="ARBA" id="ARBA00023054"/>
    </source>
</evidence>
<evidence type="ECO:0000256" key="9">
    <source>
        <dbReference type="ARBA" id="ARBA00023212"/>
    </source>
</evidence>
<evidence type="ECO:0000256" key="6">
    <source>
        <dbReference type="ARBA" id="ARBA00022803"/>
    </source>
</evidence>
<keyword evidence="15" id="KW-1185">Reference proteome</keyword>
<feature type="domain" description="DUF7779" evidence="13">
    <location>
        <begin position="363"/>
        <end position="450"/>
    </location>
</feature>
<dbReference type="Gene3D" id="1.25.40.10">
    <property type="entry name" value="Tetratricopeptide repeat domain"/>
    <property type="match status" value="2"/>
</dbReference>
<dbReference type="PRINTS" id="PR00364">
    <property type="entry name" value="DISEASERSIST"/>
</dbReference>
<dbReference type="Gene3D" id="3.40.50.300">
    <property type="entry name" value="P-loop containing nucleotide triphosphate hydrolases"/>
    <property type="match status" value="1"/>
</dbReference>
<dbReference type="Pfam" id="PF00931">
    <property type="entry name" value="NB-ARC"/>
    <property type="match status" value="1"/>
</dbReference>
<keyword evidence="5" id="KW-0677">Repeat</keyword>
<dbReference type="InterPro" id="IPR011990">
    <property type="entry name" value="TPR-like_helical_dom_sf"/>
</dbReference>
<keyword evidence="4" id="KW-0493">Microtubule</keyword>
<name>A0ABQ3VQC3_9CHLR</name>
<evidence type="ECO:0000256" key="8">
    <source>
        <dbReference type="ARBA" id="ARBA00023175"/>
    </source>
</evidence>
<evidence type="ECO:0000256" key="11">
    <source>
        <dbReference type="SAM" id="MobiDB-lite"/>
    </source>
</evidence>
<dbReference type="EMBL" id="BNJJ01000021">
    <property type="protein sequence ID" value="GHO88057.1"/>
    <property type="molecule type" value="Genomic_DNA"/>
</dbReference>
<dbReference type="Pfam" id="PF13424">
    <property type="entry name" value="TPR_12"/>
    <property type="match status" value="3"/>
</dbReference>
<dbReference type="SMART" id="SM00028">
    <property type="entry name" value="TPR"/>
    <property type="match status" value="8"/>
</dbReference>
<gene>
    <name evidence="14" type="ORF">KSZ_60630</name>
</gene>
<comment type="similarity">
    <text evidence="2">Belongs to the kinesin light chain family.</text>
</comment>
<evidence type="ECO:0000313" key="14">
    <source>
        <dbReference type="EMBL" id="GHO88057.1"/>
    </source>
</evidence>
<evidence type="ECO:0000256" key="3">
    <source>
        <dbReference type="ARBA" id="ARBA00022490"/>
    </source>
</evidence>
<keyword evidence="6 10" id="KW-0802">TPR repeat</keyword>
<keyword evidence="7" id="KW-0175">Coiled coil</keyword>
<dbReference type="Proteomes" id="UP000635565">
    <property type="component" value="Unassembled WGS sequence"/>
</dbReference>
<keyword evidence="8" id="KW-0505">Motor protein</keyword>
<reference evidence="14 15" key="1">
    <citation type="journal article" date="2021" name="Int. J. Syst. Evol. Microbiol.">
        <title>Reticulibacter mediterranei gen. nov., sp. nov., within the new family Reticulibacteraceae fam. nov., and Ktedonospora formicarum gen. nov., sp. nov., Ktedonobacter robiniae sp. nov., Dictyobacter formicarum sp. nov. and Dictyobacter arantiisoli sp. nov., belonging to the class Ktedonobacteria.</title>
        <authorList>
            <person name="Yabe S."/>
            <person name="Zheng Y."/>
            <person name="Wang C.M."/>
            <person name="Sakai Y."/>
            <person name="Abe K."/>
            <person name="Yokota A."/>
            <person name="Donadio S."/>
            <person name="Cavaletti L."/>
            <person name="Monciardini P."/>
        </authorList>
    </citation>
    <scope>NUCLEOTIDE SEQUENCE [LARGE SCALE GENOMIC DNA]</scope>
    <source>
        <strain evidence="14 15">SOSP1-9</strain>
    </source>
</reference>
<feature type="compositionally biased region" description="Basic and acidic residues" evidence="11">
    <location>
        <begin position="873"/>
        <end position="884"/>
    </location>
</feature>
<protein>
    <submittedName>
        <fullName evidence="14">Tetratricopeptide repeat protein</fullName>
    </submittedName>
</protein>
<feature type="repeat" description="TPR" evidence="10">
    <location>
        <begin position="718"/>
        <end position="751"/>
    </location>
</feature>
<feature type="domain" description="NB-ARC" evidence="12">
    <location>
        <begin position="142"/>
        <end position="271"/>
    </location>
</feature>
<proteinExistence type="inferred from homology"/>
<dbReference type="InterPro" id="IPR002151">
    <property type="entry name" value="Kinesin_light"/>
</dbReference>
<comment type="caution">
    <text evidence="14">The sequence shown here is derived from an EMBL/GenBank/DDBJ whole genome shotgun (WGS) entry which is preliminary data.</text>
</comment>
<evidence type="ECO:0000259" key="13">
    <source>
        <dbReference type="Pfam" id="PF25000"/>
    </source>
</evidence>
<dbReference type="InterPro" id="IPR027417">
    <property type="entry name" value="P-loop_NTPase"/>
</dbReference>
<dbReference type="InterPro" id="IPR002182">
    <property type="entry name" value="NB-ARC"/>
</dbReference>
<feature type="region of interest" description="Disordered" evidence="11">
    <location>
        <begin position="865"/>
        <end position="884"/>
    </location>
</feature>
<dbReference type="PANTHER" id="PTHR45783:SF3">
    <property type="entry name" value="KINESIN LIGHT CHAIN"/>
    <property type="match status" value="1"/>
</dbReference>
<comment type="subcellular location">
    <subcellularLocation>
        <location evidence="1">Cytoplasm</location>
        <location evidence="1">Cytoskeleton</location>
    </subcellularLocation>
</comment>
<dbReference type="InterPro" id="IPR019734">
    <property type="entry name" value="TPR_rpt"/>
</dbReference>
<keyword evidence="3" id="KW-0963">Cytoplasm</keyword>
<dbReference type="Pfam" id="PF13374">
    <property type="entry name" value="TPR_10"/>
    <property type="match status" value="1"/>
</dbReference>
<organism evidence="14 15">
    <name type="scientific">Dictyobacter formicarum</name>
    <dbReference type="NCBI Taxonomy" id="2778368"/>
    <lineage>
        <taxon>Bacteria</taxon>
        <taxon>Bacillati</taxon>
        <taxon>Chloroflexota</taxon>
        <taxon>Ktedonobacteria</taxon>
        <taxon>Ktedonobacterales</taxon>
        <taxon>Dictyobacteraceae</taxon>
        <taxon>Dictyobacter</taxon>
    </lineage>
</organism>
<evidence type="ECO:0000256" key="5">
    <source>
        <dbReference type="ARBA" id="ARBA00022737"/>
    </source>
</evidence>
<evidence type="ECO:0000256" key="2">
    <source>
        <dbReference type="ARBA" id="ARBA00009622"/>
    </source>
</evidence>
<accession>A0ABQ3VQC3</accession>
<dbReference type="InterPro" id="IPR056681">
    <property type="entry name" value="DUF7779"/>
</dbReference>
<evidence type="ECO:0000259" key="12">
    <source>
        <dbReference type="Pfam" id="PF00931"/>
    </source>
</evidence>
<evidence type="ECO:0000256" key="4">
    <source>
        <dbReference type="ARBA" id="ARBA00022701"/>
    </source>
</evidence>
<keyword evidence="9" id="KW-0206">Cytoskeleton</keyword>
<dbReference type="Pfam" id="PF25000">
    <property type="entry name" value="DUF7779"/>
    <property type="match status" value="1"/>
</dbReference>
<dbReference type="SUPFAM" id="SSF48452">
    <property type="entry name" value="TPR-like"/>
    <property type="match status" value="3"/>
</dbReference>
<sequence>MLVGGLLVTVITSFAMTGTSGLSDPRTWVVVRLLLTHPHLAIITLLGAGGLTLFAYLAHRDQKQRDQRRQLAHDEALEKLGKVHFSIDRLESIFNPSMQPAASTPPSIWSLPYSRNPFFSGQEPLLKTIYEHFMIAHVTKQALSGLGGVGKTQIAIEYAYRHREAYRFVWWIRAASRDTIITDFVSVAESLRLPEWYIHDQRQIIGAVKQWFTHHTEWLLIFDNVDNVNMISDFLPTGDSGHVLLTTRLQSVGRIAYTLAVENMEIEEGTLLLLRRARLIELNSIFIQTSLREQAQAIVQKMDGLPLALEQAGAYIEETGCSLIHYLALYQERQIDILKWQSAATTQYLYTVDTAWSLSFQRVQESSAAAADLLRLCAFLYPDTIPVSMIKQGASELGRILQSVAQDEFALDKAIGELRRYSLLKRDVEKEVLNIHRLVQIVIRNGMNQKMQKVWAERAIRLVNHAFPDPQQLTDWPKCQTYMPHVYYCLDIIEQQKLLFPEVAKLLFRAGSFLREQAHYNSAERLIRQALDICKQLLGPNHPDVACGLNTLGWLYFTQQEGKAKQAESLYRRAIAIYELTPGSNRPEVARCYNDLAVLYGYRGNYEQAEQILQKALTIREQFFGPDHPDVAESLYGWSRISFYLGNYAQAEQLLQRAIAICKGVPGNQQAHHISGCLGFLSLVYQEQGQYQQAELCLQQSLVLYKEIFGDDHHYWTLLAMTRLGVLYREKGEYERAETLLLRVVDLYERSVVSNTQEKGSAIKELAILYYQQGKSEQAEPILQRALAVFQPQLDIELHAQETWPILFSEVVECLNTLALLYQYQGKHEIAEQYYCRALELIEKGWSSNDILKVKREREVAKIQAHTDANQAKSREIYPRDELS</sequence>